<evidence type="ECO:0000313" key="1">
    <source>
        <dbReference type="EMBL" id="KAF4456872.1"/>
    </source>
</evidence>
<reference evidence="1" key="1">
    <citation type="submission" date="2020-01" db="EMBL/GenBank/DDBJ databases">
        <title>Identification and distribution of gene clusters putatively required for synthesis of sphingolipid metabolism inhibitors in phylogenetically diverse species of the filamentous fungus Fusarium.</title>
        <authorList>
            <person name="Kim H.-S."/>
            <person name="Busman M."/>
            <person name="Brown D.W."/>
            <person name="Divon H."/>
            <person name="Uhlig S."/>
            <person name="Proctor R.H."/>
        </authorList>
    </citation>
    <scope>NUCLEOTIDE SEQUENCE</scope>
    <source>
        <strain evidence="1">NRRL 53441</strain>
    </source>
</reference>
<proteinExistence type="predicted"/>
<dbReference type="AlphaFoldDB" id="A0A8H4PDR8"/>
<comment type="caution">
    <text evidence="1">The sequence shown here is derived from an EMBL/GenBank/DDBJ whole genome shotgun (WGS) entry which is preliminary data.</text>
</comment>
<name>A0A8H4PDR8_9HYPO</name>
<keyword evidence="2" id="KW-1185">Reference proteome</keyword>
<dbReference type="OrthoDB" id="4924482at2759"/>
<dbReference type="InterPro" id="IPR054208">
    <property type="entry name" value="DUF6914"/>
</dbReference>
<dbReference type="Proteomes" id="UP000605986">
    <property type="component" value="Unassembled WGS sequence"/>
</dbReference>
<evidence type="ECO:0000313" key="2">
    <source>
        <dbReference type="Proteomes" id="UP000605986"/>
    </source>
</evidence>
<gene>
    <name evidence="1" type="ORF">F53441_1083</name>
</gene>
<accession>A0A8H4PDR8</accession>
<dbReference type="EMBL" id="JAADJG010000044">
    <property type="protein sequence ID" value="KAF4456872.1"/>
    <property type="molecule type" value="Genomic_DNA"/>
</dbReference>
<organism evidence="1 2">
    <name type="scientific">Fusarium austroafricanum</name>
    <dbReference type="NCBI Taxonomy" id="2364996"/>
    <lineage>
        <taxon>Eukaryota</taxon>
        <taxon>Fungi</taxon>
        <taxon>Dikarya</taxon>
        <taxon>Ascomycota</taxon>
        <taxon>Pezizomycotina</taxon>
        <taxon>Sordariomycetes</taxon>
        <taxon>Hypocreomycetidae</taxon>
        <taxon>Hypocreales</taxon>
        <taxon>Nectriaceae</taxon>
        <taxon>Fusarium</taxon>
        <taxon>Fusarium concolor species complex</taxon>
    </lineage>
</organism>
<protein>
    <submittedName>
        <fullName evidence="1">Uncharacterized protein</fullName>
    </submittedName>
</protein>
<dbReference type="Pfam" id="PF21858">
    <property type="entry name" value="DUF6914"/>
    <property type="match status" value="1"/>
</dbReference>
<sequence>MRGNSLADKGWLAMTRHDVIACRSSKIGLDFFFFVSYHPASNIGYKFEPEVLVMVQLVTVALYDRGDFSRGDKRRIFGYEAYHWGIIVMPETAEGPVCHAYSATDASEIDPVTFRMNNPTMGWWLRQDNNMDPDLDTKLFGRIIIGQLPDEVSTVQLNDLFESIPLPVKNTHPQQSCVTWLVDAICALQRLAWLPEFDIGHFQDWALLYGDERIKGESSTEPSIVSYVV</sequence>